<gene>
    <name evidence="1" type="ORF">IMG5_154770</name>
</gene>
<reference evidence="1 2" key="1">
    <citation type="submission" date="2011-07" db="EMBL/GenBank/DDBJ databases">
        <authorList>
            <person name="Coyne R."/>
            <person name="Brami D."/>
            <person name="Johnson J."/>
            <person name="Hostetler J."/>
            <person name="Hannick L."/>
            <person name="Clark T."/>
            <person name="Cassidy-Hanley D."/>
            <person name="Inman J."/>
        </authorList>
    </citation>
    <scope>NUCLEOTIDE SEQUENCE [LARGE SCALE GENOMIC DNA]</scope>
    <source>
        <strain evidence="1 2">G5</strain>
    </source>
</reference>
<dbReference type="InParanoid" id="G0QZ71"/>
<protein>
    <submittedName>
        <fullName evidence="1">Uncharacterized protein</fullName>
    </submittedName>
</protein>
<dbReference type="GeneID" id="14905599"/>
<organism evidence="1 2">
    <name type="scientific">Ichthyophthirius multifiliis</name>
    <name type="common">White spot disease agent</name>
    <name type="synonym">Ich</name>
    <dbReference type="NCBI Taxonomy" id="5932"/>
    <lineage>
        <taxon>Eukaryota</taxon>
        <taxon>Sar</taxon>
        <taxon>Alveolata</taxon>
        <taxon>Ciliophora</taxon>
        <taxon>Intramacronucleata</taxon>
        <taxon>Oligohymenophorea</taxon>
        <taxon>Hymenostomatida</taxon>
        <taxon>Ophryoglenina</taxon>
        <taxon>Ichthyophthirius</taxon>
    </lineage>
</organism>
<dbReference type="Proteomes" id="UP000008983">
    <property type="component" value="Unassembled WGS sequence"/>
</dbReference>
<dbReference type="EMBL" id="GL984139">
    <property type="protein sequence ID" value="EGR29494.1"/>
    <property type="molecule type" value="Genomic_DNA"/>
</dbReference>
<dbReference type="AlphaFoldDB" id="G0QZ71"/>
<evidence type="ECO:0000313" key="1">
    <source>
        <dbReference type="EMBL" id="EGR29494.1"/>
    </source>
</evidence>
<name>G0QZ71_ICHMU</name>
<evidence type="ECO:0000313" key="2">
    <source>
        <dbReference type="Proteomes" id="UP000008983"/>
    </source>
</evidence>
<accession>G0QZ71</accession>
<keyword evidence="2" id="KW-1185">Reference proteome</keyword>
<dbReference type="RefSeq" id="XP_004030730.1">
    <property type="nucleotide sequence ID" value="XM_004030682.1"/>
</dbReference>
<sequence>MAAMEETVVPYIYVQMSIYRTFIHSKRLKLLEIKVNQVPKEVALVKVGKIYTQVFLQGLQCIKYQMKHLQQIPMAQEKKGKKYQSYKAEKVVEEIKTIVQYYKTKKEEKVNKNKYIQNQKQQPTVGLQAFQMPENRLFELSIYYIKSFSWKSKIY</sequence>
<proteinExistence type="predicted"/>